<dbReference type="EMBL" id="JACHBX010000002">
    <property type="protein sequence ID" value="MBB6133910.1"/>
    <property type="molecule type" value="Genomic_DNA"/>
</dbReference>
<keyword evidence="5" id="KW-1185">Reference proteome</keyword>
<evidence type="ECO:0000313" key="4">
    <source>
        <dbReference type="EMBL" id="MBB6133910.1"/>
    </source>
</evidence>
<keyword evidence="1" id="KW-0378">Hydrolase</keyword>
<dbReference type="SUPFAM" id="SSF53474">
    <property type="entry name" value="alpha/beta-Hydrolases"/>
    <property type="match status" value="1"/>
</dbReference>
<dbReference type="InterPro" id="IPR050300">
    <property type="entry name" value="GDXG_lipolytic_enzyme"/>
</dbReference>
<comment type="caution">
    <text evidence="4">The sequence shown here is derived from an EMBL/GenBank/DDBJ whole genome shotgun (WGS) entry which is preliminary data.</text>
</comment>
<feature type="domain" description="Alpha/beta hydrolase fold-3" evidence="3">
    <location>
        <begin position="86"/>
        <end position="302"/>
    </location>
</feature>
<dbReference type="InterPro" id="IPR013094">
    <property type="entry name" value="AB_hydrolase_3"/>
</dbReference>
<dbReference type="RefSeq" id="WP_183554032.1">
    <property type="nucleotide sequence ID" value="NZ_JACHBX010000002.1"/>
</dbReference>
<dbReference type="Pfam" id="PF07859">
    <property type="entry name" value="Abhydrolase_3"/>
    <property type="match status" value="1"/>
</dbReference>
<name>A0A7W9X007_9BURK</name>
<dbReference type="InterPro" id="IPR029058">
    <property type="entry name" value="AB_hydrolase_fold"/>
</dbReference>
<dbReference type="PANTHER" id="PTHR48081">
    <property type="entry name" value="AB HYDROLASE SUPERFAMILY PROTEIN C4A8.06C"/>
    <property type="match status" value="1"/>
</dbReference>
<evidence type="ECO:0000256" key="2">
    <source>
        <dbReference type="SAM" id="MobiDB-lite"/>
    </source>
</evidence>
<evidence type="ECO:0000313" key="5">
    <source>
        <dbReference type="Proteomes" id="UP000540787"/>
    </source>
</evidence>
<dbReference type="Proteomes" id="UP000540787">
    <property type="component" value="Unassembled WGS sequence"/>
</dbReference>
<dbReference type="AlphaFoldDB" id="A0A7W9X007"/>
<feature type="region of interest" description="Disordered" evidence="2">
    <location>
        <begin position="332"/>
        <end position="352"/>
    </location>
</feature>
<proteinExistence type="predicted"/>
<protein>
    <submittedName>
        <fullName evidence="4">Acetyl esterase/lipase</fullName>
    </submittedName>
</protein>
<evidence type="ECO:0000256" key="1">
    <source>
        <dbReference type="ARBA" id="ARBA00022801"/>
    </source>
</evidence>
<organism evidence="4 5">
    <name type="scientific">Massilia aurea</name>
    <dbReference type="NCBI Taxonomy" id="373040"/>
    <lineage>
        <taxon>Bacteria</taxon>
        <taxon>Pseudomonadati</taxon>
        <taxon>Pseudomonadota</taxon>
        <taxon>Betaproteobacteria</taxon>
        <taxon>Burkholderiales</taxon>
        <taxon>Oxalobacteraceae</taxon>
        <taxon>Telluria group</taxon>
        <taxon>Massilia</taxon>
    </lineage>
</organism>
<gene>
    <name evidence="4" type="ORF">HD842_002052</name>
</gene>
<dbReference type="Gene3D" id="3.40.50.1820">
    <property type="entry name" value="alpha/beta hydrolase"/>
    <property type="match status" value="1"/>
</dbReference>
<dbReference type="GO" id="GO:0016787">
    <property type="term" value="F:hydrolase activity"/>
    <property type="evidence" value="ECO:0007669"/>
    <property type="project" value="UniProtKB-KW"/>
</dbReference>
<evidence type="ECO:0000259" key="3">
    <source>
        <dbReference type="Pfam" id="PF07859"/>
    </source>
</evidence>
<sequence>MPMMLDDQTLNEAKRFNARLARAPRFGTRYRLMPPLVQGLLRLSQVGADRKLRRAGLQVETRMVGLEGVQVQVRIIRPRGPVAGIVLDIHGGGWVIGNAPMNDAFNAAFASRCGLAVVSVDYRLAPRASVHEQMEECLAAARWLLQDGLPEYADHADHAGHAGLPVIVVGESAGAHLAAATLQGLRAWPALLARIAGTVLYYGVYDMAGTDSVRRAGPETLVLDGPRMLAGLRGLTPDLDDAGRRQPPLSPLFGELAGMPPALMIVGGGDPLLDDTLRMAQRWQQVADVELNVAPEAPHGFIHFPTAMARVTLAHAQAWVRQRIAAMPQQEAFSASASHAPRAAGASPGAPR</sequence>
<accession>A0A7W9X007</accession>
<reference evidence="4 5" key="1">
    <citation type="submission" date="2020-08" db="EMBL/GenBank/DDBJ databases">
        <title>The Agave Microbiome: Exploring the role of microbial communities in plant adaptations to desert environments.</title>
        <authorList>
            <person name="Partida-Martinez L.P."/>
        </authorList>
    </citation>
    <scope>NUCLEOTIDE SEQUENCE [LARGE SCALE GENOMIC DNA]</scope>
    <source>
        <strain evidence="4 5">AT3.2</strain>
    </source>
</reference>